<evidence type="ECO:0000256" key="2">
    <source>
        <dbReference type="ARBA" id="ARBA00012479"/>
    </source>
</evidence>
<dbReference type="GO" id="GO:0052689">
    <property type="term" value="F:carboxylic ester hydrolase activity"/>
    <property type="evidence" value="ECO:0007669"/>
    <property type="project" value="UniProtKB-KW"/>
</dbReference>
<reference evidence="7 8" key="1">
    <citation type="submission" date="2024-09" db="EMBL/GenBank/DDBJ databases">
        <title>Chromosome-scale assembly of Riccia fluitans.</title>
        <authorList>
            <person name="Paukszto L."/>
            <person name="Sawicki J."/>
            <person name="Karawczyk K."/>
            <person name="Piernik-Szablinska J."/>
            <person name="Szczecinska M."/>
            <person name="Mazdziarz M."/>
        </authorList>
    </citation>
    <scope>NUCLEOTIDE SEQUENCE [LARGE SCALE GENOMIC DNA]</scope>
    <source>
        <strain evidence="7">Rf_01</strain>
        <tissue evidence="7">Aerial parts of the thallus</tissue>
    </source>
</reference>
<feature type="region of interest" description="Disordered" evidence="6">
    <location>
        <begin position="109"/>
        <end position="246"/>
    </location>
</feature>
<keyword evidence="4" id="KW-0719">Serine esterase</keyword>
<dbReference type="PANTHER" id="PTHR10061:SF0">
    <property type="entry name" value="S-FORMYLGLUTATHIONE HYDROLASE"/>
    <property type="match status" value="1"/>
</dbReference>
<keyword evidence="8" id="KW-1185">Reference proteome</keyword>
<dbReference type="InterPro" id="IPR029058">
    <property type="entry name" value="AB_hydrolase_fold"/>
</dbReference>
<dbReference type="Gene3D" id="3.40.50.1820">
    <property type="entry name" value="alpha/beta hydrolase"/>
    <property type="match status" value="1"/>
</dbReference>
<evidence type="ECO:0000256" key="3">
    <source>
        <dbReference type="ARBA" id="ARBA00016774"/>
    </source>
</evidence>
<dbReference type="SUPFAM" id="SSF53474">
    <property type="entry name" value="alpha/beta-Hydrolases"/>
    <property type="match status" value="1"/>
</dbReference>
<organism evidence="7 8">
    <name type="scientific">Riccia fluitans</name>
    <dbReference type="NCBI Taxonomy" id="41844"/>
    <lineage>
        <taxon>Eukaryota</taxon>
        <taxon>Viridiplantae</taxon>
        <taxon>Streptophyta</taxon>
        <taxon>Embryophyta</taxon>
        <taxon>Marchantiophyta</taxon>
        <taxon>Marchantiopsida</taxon>
        <taxon>Marchantiidae</taxon>
        <taxon>Marchantiales</taxon>
        <taxon>Ricciaceae</taxon>
        <taxon>Riccia</taxon>
    </lineage>
</organism>
<dbReference type="Pfam" id="PF00756">
    <property type="entry name" value="Esterase"/>
    <property type="match status" value="1"/>
</dbReference>
<evidence type="ECO:0000256" key="5">
    <source>
        <dbReference type="ARBA" id="ARBA00022801"/>
    </source>
</evidence>
<feature type="compositionally biased region" description="Acidic residues" evidence="6">
    <location>
        <begin position="161"/>
        <end position="170"/>
    </location>
</feature>
<feature type="compositionally biased region" description="Basic and acidic residues" evidence="6">
    <location>
        <begin position="177"/>
        <end position="186"/>
    </location>
</feature>
<keyword evidence="5" id="KW-0378">Hydrolase</keyword>
<evidence type="ECO:0000256" key="4">
    <source>
        <dbReference type="ARBA" id="ARBA00022487"/>
    </source>
</evidence>
<dbReference type="InterPro" id="IPR014186">
    <property type="entry name" value="S-formylglutathione_hydrol"/>
</dbReference>
<comment type="similarity">
    <text evidence="1">Belongs to the esterase D family.</text>
</comment>
<accession>A0ABD1YP45</accession>
<dbReference type="EMBL" id="JBHFFA010000004">
    <property type="protein sequence ID" value="KAL2632415.1"/>
    <property type="molecule type" value="Genomic_DNA"/>
</dbReference>
<evidence type="ECO:0000256" key="1">
    <source>
        <dbReference type="ARBA" id="ARBA00005622"/>
    </source>
</evidence>
<gene>
    <name evidence="7" type="ORF">R1flu_017101</name>
</gene>
<dbReference type="PANTHER" id="PTHR10061">
    <property type="entry name" value="S-FORMYLGLUTATHIONE HYDROLASE"/>
    <property type="match status" value="1"/>
</dbReference>
<proteinExistence type="inferred from homology"/>
<dbReference type="AlphaFoldDB" id="A0ABD1YP45"/>
<dbReference type="EC" id="3.1.2.12" evidence="2"/>
<dbReference type="InterPro" id="IPR000801">
    <property type="entry name" value="Esterase-like"/>
</dbReference>
<evidence type="ECO:0000313" key="8">
    <source>
        <dbReference type="Proteomes" id="UP001605036"/>
    </source>
</evidence>
<comment type="caution">
    <text evidence="7">The sequence shown here is derived from an EMBL/GenBank/DDBJ whole genome shotgun (WGS) entry which is preliminary data.</text>
</comment>
<dbReference type="GO" id="GO:0018738">
    <property type="term" value="F:S-formylglutathione hydrolase activity"/>
    <property type="evidence" value="ECO:0007669"/>
    <property type="project" value="UniProtKB-EC"/>
</dbReference>
<feature type="compositionally biased region" description="Acidic residues" evidence="6">
    <location>
        <begin position="109"/>
        <end position="120"/>
    </location>
</feature>
<dbReference type="Proteomes" id="UP001605036">
    <property type="component" value="Unassembled WGS sequence"/>
</dbReference>
<protein>
    <recommendedName>
        <fullName evidence="3">S-formylglutathione hydrolase</fullName>
        <ecNumber evidence="2">3.1.2.12</ecNumber>
    </recommendedName>
</protein>
<name>A0ABD1YP45_9MARC</name>
<evidence type="ECO:0000313" key="7">
    <source>
        <dbReference type="EMBL" id="KAL2632415.1"/>
    </source>
</evidence>
<sequence length="246" mass="27064">MERLIEIASNKQFDGFDKRYRYQSQTLGNNTTFTVYFSPAAAKKKILYYLSGLTCTDENVILKSGIQQPAAEKGIAIVALDTSPRGLNIEDEADSWDFGVVSANVFIVIDEEESNPDETTPDPSPTELEKEHHPIEAVNEGTENKETSFGDRQNQPILLTEETDQEEDSDIGSVAKTSRDPRHEETMAIIPDLNRLPEGSADQTPQEGSGEPDGRNKKEKKKGSTTQQTGEGFGKGQTGNHFQPAG</sequence>
<evidence type="ECO:0000256" key="6">
    <source>
        <dbReference type="SAM" id="MobiDB-lite"/>
    </source>
</evidence>